<organism evidence="2 3">
    <name type="scientific">Liparis tanakae</name>
    <name type="common">Tanaka's snailfish</name>
    <dbReference type="NCBI Taxonomy" id="230148"/>
    <lineage>
        <taxon>Eukaryota</taxon>
        <taxon>Metazoa</taxon>
        <taxon>Chordata</taxon>
        <taxon>Craniata</taxon>
        <taxon>Vertebrata</taxon>
        <taxon>Euteleostomi</taxon>
        <taxon>Actinopterygii</taxon>
        <taxon>Neopterygii</taxon>
        <taxon>Teleostei</taxon>
        <taxon>Neoteleostei</taxon>
        <taxon>Acanthomorphata</taxon>
        <taxon>Eupercaria</taxon>
        <taxon>Perciformes</taxon>
        <taxon>Cottioidei</taxon>
        <taxon>Cottales</taxon>
        <taxon>Liparidae</taxon>
        <taxon>Liparis</taxon>
    </lineage>
</organism>
<proteinExistence type="predicted"/>
<comment type="caution">
    <text evidence="2">The sequence shown here is derived from an EMBL/GenBank/DDBJ whole genome shotgun (WGS) entry which is preliminary data.</text>
</comment>
<evidence type="ECO:0000256" key="1">
    <source>
        <dbReference type="SAM" id="MobiDB-lite"/>
    </source>
</evidence>
<keyword evidence="3" id="KW-1185">Reference proteome</keyword>
<dbReference type="AlphaFoldDB" id="A0A4Z2EYX1"/>
<accession>A0A4Z2EYX1</accession>
<dbReference type="Proteomes" id="UP000314294">
    <property type="component" value="Unassembled WGS sequence"/>
</dbReference>
<protein>
    <submittedName>
        <fullName evidence="2">Uncharacterized protein</fullName>
    </submittedName>
</protein>
<dbReference type="EMBL" id="SRLO01002248">
    <property type="protein sequence ID" value="TNN33422.1"/>
    <property type="molecule type" value="Genomic_DNA"/>
</dbReference>
<name>A0A4Z2EYX1_9TELE</name>
<reference evidence="2 3" key="1">
    <citation type="submission" date="2019-03" db="EMBL/GenBank/DDBJ databases">
        <title>First draft genome of Liparis tanakae, snailfish: a comprehensive survey of snailfish specific genes.</title>
        <authorList>
            <person name="Kim W."/>
            <person name="Song I."/>
            <person name="Jeong J.-H."/>
            <person name="Kim D."/>
            <person name="Kim S."/>
            <person name="Ryu S."/>
            <person name="Song J.Y."/>
            <person name="Lee S.K."/>
        </authorList>
    </citation>
    <scope>NUCLEOTIDE SEQUENCE [LARGE SCALE GENOMIC DNA]</scope>
    <source>
        <tissue evidence="2">Muscle</tissue>
    </source>
</reference>
<sequence>MVQLQGLQGPAEVSGSDRCNPSGSCHWPTSPDPAGPQTTARKRADAFRDFLSTSVSFDLWKVSKV</sequence>
<evidence type="ECO:0000313" key="3">
    <source>
        <dbReference type="Proteomes" id="UP000314294"/>
    </source>
</evidence>
<evidence type="ECO:0000313" key="2">
    <source>
        <dbReference type="EMBL" id="TNN33422.1"/>
    </source>
</evidence>
<gene>
    <name evidence="2" type="ORF">EYF80_056417</name>
</gene>
<feature type="region of interest" description="Disordered" evidence="1">
    <location>
        <begin position="1"/>
        <end position="41"/>
    </location>
</feature>